<dbReference type="CDD" id="cd00086">
    <property type="entry name" value="homeodomain"/>
    <property type="match status" value="1"/>
</dbReference>
<comment type="caution">
    <text evidence="16">The sequence shown here is derived from an EMBL/GenBank/DDBJ whole genome shotgun (WGS) entry which is preliminary data.</text>
</comment>
<evidence type="ECO:0000256" key="6">
    <source>
        <dbReference type="ARBA" id="ARBA00023125"/>
    </source>
</evidence>
<dbReference type="InterPro" id="IPR001356">
    <property type="entry name" value="HD"/>
</dbReference>
<evidence type="ECO:0000313" key="16">
    <source>
        <dbReference type="EMBL" id="KAF5959540.1"/>
    </source>
</evidence>
<comment type="similarity">
    <text evidence="2">Belongs to the HD-ZIP homeobox family. Class III subfamily.</text>
</comment>
<dbReference type="PROSITE" id="PS50848">
    <property type="entry name" value="START"/>
    <property type="match status" value="1"/>
</dbReference>
<evidence type="ECO:0000259" key="14">
    <source>
        <dbReference type="PROSITE" id="PS50071"/>
    </source>
</evidence>
<dbReference type="AlphaFoldDB" id="A0A7J7I3D5"/>
<feature type="domain" description="START" evidence="15">
    <location>
        <begin position="154"/>
        <end position="375"/>
    </location>
</feature>
<evidence type="ECO:0000256" key="4">
    <source>
        <dbReference type="ARBA" id="ARBA00023015"/>
    </source>
</evidence>
<dbReference type="SMART" id="SM00389">
    <property type="entry name" value="HOX"/>
    <property type="match status" value="1"/>
</dbReference>
<keyword evidence="7 10" id="KW-0371">Homeobox</keyword>
<evidence type="ECO:0000256" key="12">
    <source>
        <dbReference type="SAM" id="Coils"/>
    </source>
</evidence>
<evidence type="ECO:0008006" key="18">
    <source>
        <dbReference type="Google" id="ProtNLM"/>
    </source>
</evidence>
<evidence type="ECO:0000256" key="11">
    <source>
        <dbReference type="RuleBase" id="RU000682"/>
    </source>
</evidence>
<comment type="subcellular location">
    <subcellularLocation>
        <location evidence="1 10 11">Nucleus</location>
    </subcellularLocation>
</comment>
<evidence type="ECO:0000256" key="2">
    <source>
        <dbReference type="ARBA" id="ARBA00010338"/>
    </source>
</evidence>
<dbReference type="GO" id="GO:0003677">
    <property type="term" value="F:DNA binding"/>
    <property type="evidence" value="ECO:0007669"/>
    <property type="project" value="UniProtKB-UniRule"/>
</dbReference>
<evidence type="ECO:0000256" key="9">
    <source>
        <dbReference type="ARBA" id="ARBA00023242"/>
    </source>
</evidence>
<feature type="region of interest" description="Disordered" evidence="13">
    <location>
        <begin position="1"/>
        <end position="24"/>
    </location>
</feature>
<keyword evidence="8" id="KW-0804">Transcription</keyword>
<evidence type="ECO:0000256" key="1">
    <source>
        <dbReference type="ARBA" id="ARBA00004123"/>
    </source>
</evidence>
<dbReference type="PROSITE" id="PS50071">
    <property type="entry name" value="HOMEOBOX_2"/>
    <property type="match status" value="1"/>
</dbReference>
<proteinExistence type="inferred from homology"/>
<dbReference type="Gene3D" id="1.10.10.60">
    <property type="entry name" value="Homeodomain-like"/>
    <property type="match status" value="1"/>
</dbReference>
<dbReference type="SUPFAM" id="SSF46689">
    <property type="entry name" value="Homeodomain-like"/>
    <property type="match status" value="1"/>
</dbReference>
<keyword evidence="6 10" id="KW-0238">DNA-binding</keyword>
<evidence type="ECO:0000256" key="3">
    <source>
        <dbReference type="ARBA" id="ARBA00022782"/>
    </source>
</evidence>
<evidence type="ECO:0000256" key="10">
    <source>
        <dbReference type="PROSITE-ProRule" id="PRU00108"/>
    </source>
</evidence>
<dbReference type="GO" id="GO:0030154">
    <property type="term" value="P:cell differentiation"/>
    <property type="evidence" value="ECO:0007669"/>
    <property type="project" value="UniProtKB-KW"/>
</dbReference>
<dbReference type="PANTHER" id="PTHR45950">
    <property type="entry name" value="HOMEOBOX-LEUCINE ZIPPER PROTEIN ATHB-14"/>
    <property type="match status" value="1"/>
</dbReference>
<dbReference type="Gene3D" id="3.30.530.20">
    <property type="match status" value="1"/>
</dbReference>
<dbReference type="InterPro" id="IPR013978">
    <property type="entry name" value="MEKHLA"/>
</dbReference>
<name>A0A7J7I3D5_CAMSI</name>
<dbReference type="GO" id="GO:0003700">
    <property type="term" value="F:DNA-binding transcription factor activity"/>
    <property type="evidence" value="ECO:0007669"/>
    <property type="project" value="InterPro"/>
</dbReference>
<evidence type="ECO:0000256" key="7">
    <source>
        <dbReference type="ARBA" id="ARBA00023155"/>
    </source>
</evidence>
<evidence type="ECO:0000313" key="17">
    <source>
        <dbReference type="Proteomes" id="UP000593564"/>
    </source>
</evidence>
<feature type="compositionally biased region" description="Basic and acidic residues" evidence="13">
    <location>
        <begin position="12"/>
        <end position="24"/>
    </location>
</feature>
<protein>
    <recommendedName>
        <fullName evidence="18">Homeobox domain-containing protein</fullName>
    </recommendedName>
</protein>
<keyword evidence="3" id="KW-0221">Differentiation</keyword>
<evidence type="ECO:0000256" key="8">
    <source>
        <dbReference type="ARBA" id="ARBA00023163"/>
    </source>
</evidence>
<dbReference type="GO" id="GO:0005634">
    <property type="term" value="C:nucleus"/>
    <property type="evidence" value="ECO:0007669"/>
    <property type="project" value="UniProtKB-SubCell"/>
</dbReference>
<sequence length="834" mass="91789">MASMRASHLGKRSSDSGDPHEDCGKYTRYTAEQVELLEKVYAECPKPNLSHQQQMICDYPILSNLEPKQIKIWFQNRRCREKQKKEAINFQLLNRKLTAVNKLLTEENDRLQKQVSHLVCENEYIHQQLKNKSPATTDTSCGSSVNSPQLSLRAANDPTGILSVAEEIMAEFLSKAIGTAIDWVRIPGMKPGPDPVGTVYISHNCTGVAARACGLVSLEPTSILEILKDWSSWFQDCRNLEVFAKFPAGNGGTIELIYTQFYALTTLVPARDFWTLRYTSTFEDGSIVVCEKSISDYGTGPNPFVASQLTRAKMLASGYFVRPSEGGGSTIHIVDHLDLEALTAPEELRPLYESSKLVAQKMTVAALHYIRRIARERSCEVGHGKEPPLRTFSQRLSRGFNDAVSGFNNDGWSLMSYGSAEDLVISINTTKNFGTISYPVDPQPLVGGILCVKASTLLPNVSSALLVRFLREHRTEWADLSVDAYSAASLKAGSFALPGSYTFDFSSSSMLLGHTVDDEEILEMIRLEGRGLSKKNSVLFQDIHLLQICNGVEDNAIGACSELIFAPINSMLRDDAPLLSSGFRVLPLDSTTCHRLDMMSPQRITNLVSNLKVTSHEAGSSSSSNDSKSVLIVAFQFPFENHLLEEVATMAREYIVKVISSVQRVAWAIQSPGLIPHVGLRLTAASPEAVTLANWICHSYSSSFGAELLRSSCQSGDSVLKQFWYHRVAIICCSVKALPICLFANGAALDMLETTLVALQDTTLHQIFDKPGLEALSSIIPKIMHQGFVLLSNVTCVSLMGRHVSYEKAIAWKVCDEGGAVYCLAFAFTNGSFL</sequence>
<dbReference type="PANTHER" id="PTHR45950:SF10">
    <property type="entry name" value="HOMEOBOX-LEUCINE ZIPPER PROTEIN REVOLUTA"/>
    <property type="match status" value="1"/>
</dbReference>
<dbReference type="Pfam" id="PF01852">
    <property type="entry name" value="START"/>
    <property type="match status" value="1"/>
</dbReference>
<dbReference type="SMART" id="SM00234">
    <property type="entry name" value="START"/>
    <property type="match status" value="1"/>
</dbReference>
<dbReference type="GO" id="GO:0008289">
    <property type="term" value="F:lipid binding"/>
    <property type="evidence" value="ECO:0007669"/>
    <property type="project" value="InterPro"/>
</dbReference>
<feature type="coiled-coil region" evidence="12">
    <location>
        <begin position="94"/>
        <end position="121"/>
    </location>
</feature>
<feature type="domain" description="Homeobox" evidence="14">
    <location>
        <begin position="20"/>
        <end position="84"/>
    </location>
</feature>
<dbReference type="InterPro" id="IPR023393">
    <property type="entry name" value="START-like_dom_sf"/>
</dbReference>
<dbReference type="InterPro" id="IPR002913">
    <property type="entry name" value="START_lipid-bd_dom"/>
</dbReference>
<evidence type="ECO:0000259" key="15">
    <source>
        <dbReference type="PROSITE" id="PS50848"/>
    </source>
</evidence>
<organism evidence="16 17">
    <name type="scientific">Camellia sinensis</name>
    <name type="common">Tea plant</name>
    <name type="synonym">Thea sinensis</name>
    <dbReference type="NCBI Taxonomy" id="4442"/>
    <lineage>
        <taxon>Eukaryota</taxon>
        <taxon>Viridiplantae</taxon>
        <taxon>Streptophyta</taxon>
        <taxon>Embryophyta</taxon>
        <taxon>Tracheophyta</taxon>
        <taxon>Spermatophyta</taxon>
        <taxon>Magnoliopsida</taxon>
        <taxon>eudicotyledons</taxon>
        <taxon>Gunneridae</taxon>
        <taxon>Pentapetalae</taxon>
        <taxon>asterids</taxon>
        <taxon>Ericales</taxon>
        <taxon>Theaceae</taxon>
        <taxon>Camellia</taxon>
    </lineage>
</organism>
<keyword evidence="4" id="KW-0805">Transcription regulation</keyword>
<dbReference type="Pfam" id="PF00046">
    <property type="entry name" value="Homeodomain"/>
    <property type="match status" value="1"/>
</dbReference>
<evidence type="ECO:0000256" key="5">
    <source>
        <dbReference type="ARBA" id="ARBA00023054"/>
    </source>
</evidence>
<dbReference type="SUPFAM" id="SSF55961">
    <property type="entry name" value="Bet v1-like"/>
    <property type="match status" value="1"/>
</dbReference>
<keyword evidence="9 10" id="KW-0539">Nucleus</keyword>
<dbReference type="InterPro" id="IPR009057">
    <property type="entry name" value="Homeodomain-like_sf"/>
</dbReference>
<dbReference type="InterPro" id="IPR044830">
    <property type="entry name" value="HD-Zip_III"/>
</dbReference>
<keyword evidence="5 12" id="KW-0175">Coiled coil</keyword>
<feature type="DNA-binding region" description="Homeobox" evidence="10">
    <location>
        <begin position="22"/>
        <end position="85"/>
    </location>
</feature>
<keyword evidence="17" id="KW-1185">Reference proteome</keyword>
<dbReference type="EMBL" id="JACBKZ010000001">
    <property type="protein sequence ID" value="KAF5959540.1"/>
    <property type="molecule type" value="Genomic_DNA"/>
</dbReference>
<reference evidence="17" key="1">
    <citation type="journal article" date="2020" name="Nat. Commun.">
        <title>Genome assembly of wild tea tree DASZ reveals pedigree and selection history of tea varieties.</title>
        <authorList>
            <person name="Zhang W."/>
            <person name="Zhang Y."/>
            <person name="Qiu H."/>
            <person name="Guo Y."/>
            <person name="Wan H."/>
            <person name="Zhang X."/>
            <person name="Scossa F."/>
            <person name="Alseekh S."/>
            <person name="Zhang Q."/>
            <person name="Wang P."/>
            <person name="Xu L."/>
            <person name="Schmidt M.H."/>
            <person name="Jia X."/>
            <person name="Li D."/>
            <person name="Zhu A."/>
            <person name="Guo F."/>
            <person name="Chen W."/>
            <person name="Ni D."/>
            <person name="Usadel B."/>
            <person name="Fernie A.R."/>
            <person name="Wen W."/>
        </authorList>
    </citation>
    <scope>NUCLEOTIDE SEQUENCE [LARGE SCALE GENOMIC DNA]</scope>
    <source>
        <strain evidence="17">cv. G240</strain>
    </source>
</reference>
<dbReference type="Pfam" id="PF08670">
    <property type="entry name" value="MEKHLA"/>
    <property type="match status" value="1"/>
</dbReference>
<gene>
    <name evidence="16" type="ORF">HYC85_000749</name>
</gene>
<accession>A0A7J7I3D5</accession>
<dbReference type="Proteomes" id="UP000593564">
    <property type="component" value="Unassembled WGS sequence"/>
</dbReference>
<reference evidence="16 17" key="2">
    <citation type="submission" date="2020-07" db="EMBL/GenBank/DDBJ databases">
        <title>Genome assembly of wild tea tree DASZ reveals pedigree and selection history of tea varieties.</title>
        <authorList>
            <person name="Zhang W."/>
        </authorList>
    </citation>
    <scope>NUCLEOTIDE SEQUENCE [LARGE SCALE GENOMIC DNA]</scope>
    <source>
        <strain evidence="17">cv. G240</strain>
        <tissue evidence="16">Leaf</tissue>
    </source>
</reference>
<evidence type="ECO:0000256" key="13">
    <source>
        <dbReference type="SAM" id="MobiDB-lite"/>
    </source>
</evidence>